<keyword evidence="9" id="KW-1185">Reference proteome</keyword>
<feature type="region of interest" description="Disordered" evidence="6">
    <location>
        <begin position="704"/>
        <end position="888"/>
    </location>
</feature>
<evidence type="ECO:0000259" key="7">
    <source>
        <dbReference type="PROSITE" id="PS50103"/>
    </source>
</evidence>
<evidence type="ECO:0000256" key="1">
    <source>
        <dbReference type="ARBA" id="ARBA00022723"/>
    </source>
</evidence>
<feature type="compositionally biased region" description="Low complexity" evidence="6">
    <location>
        <begin position="859"/>
        <end position="872"/>
    </location>
</feature>
<dbReference type="Gene3D" id="4.10.1000.10">
    <property type="entry name" value="Zinc finger, CCCH-type"/>
    <property type="match status" value="1"/>
</dbReference>
<feature type="compositionally biased region" description="Low complexity" evidence="6">
    <location>
        <begin position="506"/>
        <end position="528"/>
    </location>
</feature>
<name>A0A316VMZ0_9BASI</name>
<keyword evidence="1 5" id="KW-0479">Metal-binding</keyword>
<feature type="compositionally biased region" description="Low complexity" evidence="6">
    <location>
        <begin position="273"/>
        <end position="290"/>
    </location>
</feature>
<dbReference type="Pfam" id="PF14608">
    <property type="entry name" value="zf-CCCH_2"/>
    <property type="match status" value="1"/>
</dbReference>
<feature type="domain" description="C3H1-type" evidence="7">
    <location>
        <begin position="439"/>
        <end position="466"/>
    </location>
</feature>
<dbReference type="InterPro" id="IPR036770">
    <property type="entry name" value="Ankyrin_rpt-contain_sf"/>
</dbReference>
<organism evidence="8 9">
    <name type="scientific">Meira miltonrushii</name>
    <dbReference type="NCBI Taxonomy" id="1280837"/>
    <lineage>
        <taxon>Eukaryota</taxon>
        <taxon>Fungi</taxon>
        <taxon>Dikarya</taxon>
        <taxon>Basidiomycota</taxon>
        <taxon>Ustilaginomycotina</taxon>
        <taxon>Exobasidiomycetes</taxon>
        <taxon>Exobasidiales</taxon>
        <taxon>Brachybasidiaceae</taxon>
        <taxon>Meira</taxon>
    </lineage>
</organism>
<sequence>MSNKDLFQICQEGDLDSFHQLFELEPTTDINAKDVHGMSALAYSARNGQVELVRELLQRGAEKHEVMEQGYGLNNAEIAGLLHGGESHDQNPQHNGMNEGEGLVPVQMEDGTITYMNPAADFGQGYGMPPPQFGGPQFPHHFFPMEGMHAGAPIFQPGNGMGSGRRNHSRKESGVNLPPPDVARMIPCKYFPNCKYGDKCVFAHPIPMGAVPPMPPQGHPLSPSMSHPPPMQPMFYGQMPPGYPYPPYGANPQQFLPPGTPMGHPSHMPQFNGVPQNFGGQPQGGEPQPQDSFTQSAPVEGENIVAGEQGEQSNSPAEAQNAEAPTEAPSMAGILNSDETANADPSSSTAGEATEDPSTSANGKPVHRRQSFNSFLHHHAVPFQPQSQLATEMNGLTMDGTANGFVPRSAMQGAGKVRRMNGFAGSVNGNYNGKRGNHSGDRPPCTFFQSGRCKYGDECRFPHILADGTDARPLHAQQRMVYPTQYANGTVSEASPSAGASKEQASRSAAAEGAASSVGNANAPASAPTGPQADKKATQQQPPSQTQQSQQQKSTHSRQQSQSSGSNQNNSNAKDNKPATQSNGVVRSNPSKTSVQANGLQNKNNNNNNNNASGSRSNKKHNNNNQQNQKPAQPSQRVPTVNDFPALASPNPSGTSPSPSAAKAVNGSAEAAFNDANAVASSPSASSTPAAPARVNFSAILSAPAPVKPVKAEPLVNGDAESSSSGADAPAVNGKVETGEESKPAPVQAPKTHASVAAAAAAANAATNGVPTGTTVKAQSQNAQPKTNNGQANEGGVSKKQQQKQANGKSGNSQKVNGTSAPSAAAKTNGTPSPAPVADDDFQLVNRSRHSSNKRPTQSNGNHSNGHANANGKTGGDTYTPQAKAVAA</sequence>
<feature type="region of interest" description="Disordered" evidence="6">
    <location>
        <begin position="336"/>
        <end position="367"/>
    </location>
</feature>
<evidence type="ECO:0000256" key="3">
    <source>
        <dbReference type="ARBA" id="ARBA00022833"/>
    </source>
</evidence>
<evidence type="ECO:0000313" key="8">
    <source>
        <dbReference type="EMBL" id="PWN36925.1"/>
    </source>
</evidence>
<feature type="region of interest" description="Disordered" evidence="6">
    <location>
        <begin position="255"/>
        <end position="295"/>
    </location>
</feature>
<dbReference type="OrthoDB" id="20872at2759"/>
<protein>
    <recommendedName>
        <fullName evidence="7">C3H1-type domain-containing protein</fullName>
    </recommendedName>
</protein>
<feature type="compositionally biased region" description="Polar residues" evidence="6">
    <location>
        <begin position="337"/>
        <end position="362"/>
    </location>
</feature>
<dbReference type="STRING" id="1280837.A0A316VMZ0"/>
<dbReference type="Pfam" id="PF18044">
    <property type="entry name" value="zf-CCCH_4"/>
    <property type="match status" value="1"/>
</dbReference>
<feature type="compositionally biased region" description="Low complexity" evidence="6">
    <location>
        <begin position="718"/>
        <end position="731"/>
    </location>
</feature>
<dbReference type="RefSeq" id="XP_025357227.1">
    <property type="nucleotide sequence ID" value="XM_025498103.1"/>
</dbReference>
<keyword evidence="3 5" id="KW-0862">Zinc</keyword>
<evidence type="ECO:0000256" key="4">
    <source>
        <dbReference type="PROSITE-ProRule" id="PRU00023"/>
    </source>
</evidence>
<feature type="compositionally biased region" description="Low complexity" evidence="6">
    <location>
        <begin position="539"/>
        <end position="572"/>
    </location>
</feature>
<feature type="compositionally biased region" description="Polar residues" evidence="6">
    <location>
        <begin position="578"/>
        <end position="601"/>
    </location>
</feature>
<dbReference type="InterPro" id="IPR000571">
    <property type="entry name" value="Znf_CCCH"/>
</dbReference>
<feature type="compositionally biased region" description="Low complexity" evidence="6">
    <location>
        <begin position="602"/>
        <end position="611"/>
    </location>
</feature>
<evidence type="ECO:0000256" key="5">
    <source>
        <dbReference type="PROSITE-ProRule" id="PRU00723"/>
    </source>
</evidence>
<feature type="compositionally biased region" description="Polar residues" evidence="6">
    <location>
        <begin position="799"/>
        <end position="832"/>
    </location>
</feature>
<dbReference type="SMART" id="SM00356">
    <property type="entry name" value="ZnF_C3H1"/>
    <property type="match status" value="2"/>
</dbReference>
<feature type="region of interest" description="Disordered" evidence="6">
    <location>
        <begin position="491"/>
        <end position="667"/>
    </location>
</feature>
<dbReference type="SMART" id="SM00248">
    <property type="entry name" value="ANK"/>
    <property type="match status" value="1"/>
</dbReference>
<dbReference type="PROSITE" id="PS50088">
    <property type="entry name" value="ANK_REPEAT"/>
    <property type="match status" value="1"/>
</dbReference>
<dbReference type="PROSITE" id="PS50103">
    <property type="entry name" value="ZF_C3H1"/>
    <property type="match status" value="2"/>
</dbReference>
<reference evidence="8 9" key="1">
    <citation type="journal article" date="2018" name="Mol. Biol. Evol.">
        <title>Broad Genomic Sampling Reveals a Smut Pathogenic Ancestry of the Fungal Clade Ustilaginomycotina.</title>
        <authorList>
            <person name="Kijpornyongpan T."/>
            <person name="Mondo S.J."/>
            <person name="Barry K."/>
            <person name="Sandor L."/>
            <person name="Lee J."/>
            <person name="Lipzen A."/>
            <person name="Pangilinan J."/>
            <person name="LaButti K."/>
            <person name="Hainaut M."/>
            <person name="Henrissat B."/>
            <person name="Grigoriev I.V."/>
            <person name="Spatafora J.W."/>
            <person name="Aime M.C."/>
        </authorList>
    </citation>
    <scope>NUCLEOTIDE SEQUENCE [LARGE SCALE GENOMIC DNA]</scope>
    <source>
        <strain evidence="8 9">MCA 3882</strain>
    </source>
</reference>
<keyword evidence="4" id="KW-0040">ANK repeat</keyword>
<evidence type="ECO:0000256" key="6">
    <source>
        <dbReference type="SAM" id="MobiDB-lite"/>
    </source>
</evidence>
<dbReference type="AlphaFoldDB" id="A0A316VMZ0"/>
<feature type="repeat" description="ANK" evidence="4">
    <location>
        <begin position="36"/>
        <end position="62"/>
    </location>
</feature>
<dbReference type="EMBL" id="KZ819602">
    <property type="protein sequence ID" value="PWN36925.1"/>
    <property type="molecule type" value="Genomic_DNA"/>
</dbReference>
<feature type="compositionally biased region" description="Low complexity" evidence="6">
    <location>
        <begin position="648"/>
        <end position="667"/>
    </location>
</feature>
<feature type="region of interest" description="Disordered" evidence="6">
    <location>
        <begin position="308"/>
        <end position="327"/>
    </location>
</feature>
<keyword evidence="2 5" id="KW-0863">Zinc-finger</keyword>
<dbReference type="PROSITE" id="PS50297">
    <property type="entry name" value="ANK_REP_REGION"/>
    <property type="match status" value="1"/>
</dbReference>
<feature type="zinc finger region" description="C3H1-type" evidence="5">
    <location>
        <begin position="439"/>
        <end position="466"/>
    </location>
</feature>
<dbReference type="GO" id="GO:0010468">
    <property type="term" value="P:regulation of gene expression"/>
    <property type="evidence" value="ECO:0007669"/>
    <property type="project" value="UniProtKB-ARBA"/>
</dbReference>
<dbReference type="InterPro" id="IPR041367">
    <property type="entry name" value="Znf-CCCH_4"/>
</dbReference>
<dbReference type="InParanoid" id="A0A316VMZ0"/>
<dbReference type="Proteomes" id="UP000245771">
    <property type="component" value="Unassembled WGS sequence"/>
</dbReference>
<evidence type="ECO:0000313" key="9">
    <source>
        <dbReference type="Proteomes" id="UP000245771"/>
    </source>
</evidence>
<feature type="zinc finger region" description="C3H1-type" evidence="5">
    <location>
        <begin position="183"/>
        <end position="207"/>
    </location>
</feature>
<feature type="compositionally biased region" description="Polar residues" evidence="6">
    <location>
        <begin position="767"/>
        <end position="792"/>
    </location>
</feature>
<dbReference type="GO" id="GO:0008270">
    <property type="term" value="F:zinc ion binding"/>
    <property type="evidence" value="ECO:0007669"/>
    <property type="project" value="UniProtKB-KW"/>
</dbReference>
<gene>
    <name evidence="8" type="ORF">FA14DRAFT_159212</name>
</gene>
<feature type="domain" description="C3H1-type" evidence="7">
    <location>
        <begin position="183"/>
        <end position="207"/>
    </location>
</feature>
<feature type="compositionally biased region" description="Low complexity" evidence="6">
    <location>
        <begin position="757"/>
        <end position="766"/>
    </location>
</feature>
<dbReference type="SUPFAM" id="SSF48403">
    <property type="entry name" value="Ankyrin repeat"/>
    <property type="match status" value="1"/>
</dbReference>
<evidence type="ECO:0000256" key="2">
    <source>
        <dbReference type="ARBA" id="ARBA00022771"/>
    </source>
</evidence>
<dbReference type="GeneID" id="37019884"/>
<proteinExistence type="predicted"/>
<dbReference type="InterPro" id="IPR002110">
    <property type="entry name" value="Ankyrin_rpt"/>
</dbReference>
<accession>A0A316VMZ0</accession>
<dbReference type="Gene3D" id="1.25.40.20">
    <property type="entry name" value="Ankyrin repeat-containing domain"/>
    <property type="match status" value="1"/>
</dbReference>